<sequence length="296" mass="30883">MVTVFGIMRPETFLTSSTLQDLLNQAAIPVILACGITFTMGVGEFDLSFTAVLGVAAAVVIVLMANRGYPILVSCLAALALALAVGLVIGLLVTFGKASSFIVTLALGSVLTGLEIMLTDNQSIYRNIPPSFSDFASNSVIGLKAPVWVTIAIVALAFVLLHATKFGRHVYAIGGNSKAAFLAGVRVRRVRVYCFILLAGLAGVAAIIATSKTASYYPNISGGLLLSTYAAVFLGAAMSTSNRFTVVGSALGVVWLLTLQTGLTQLNQPAWVSTLIQGLVLVTAVLIAARNRGRSQ</sequence>
<keyword evidence="3 6" id="KW-0812">Transmembrane</keyword>
<evidence type="ECO:0000256" key="1">
    <source>
        <dbReference type="ARBA" id="ARBA00004651"/>
    </source>
</evidence>
<protein>
    <submittedName>
        <fullName evidence="7">Ribose ABC transport system, permease protein RbsC</fullName>
    </submittedName>
</protein>
<accession>A0A402CD73</accession>
<feature type="transmembrane region" description="Helical" evidence="6">
    <location>
        <begin position="71"/>
        <end position="93"/>
    </location>
</feature>
<keyword evidence="5 6" id="KW-0472">Membrane</keyword>
<dbReference type="Pfam" id="PF02653">
    <property type="entry name" value="BPD_transp_2"/>
    <property type="match status" value="1"/>
</dbReference>
<dbReference type="Proteomes" id="UP000287519">
    <property type="component" value="Unassembled WGS sequence"/>
</dbReference>
<dbReference type="EMBL" id="BHYM01000045">
    <property type="protein sequence ID" value="GCE41552.1"/>
    <property type="molecule type" value="Genomic_DNA"/>
</dbReference>
<evidence type="ECO:0000313" key="7">
    <source>
        <dbReference type="EMBL" id="GCE41552.1"/>
    </source>
</evidence>
<keyword evidence="8" id="KW-1185">Reference proteome</keyword>
<dbReference type="CDD" id="cd06579">
    <property type="entry name" value="TM_PBP1_transp_AraH_like"/>
    <property type="match status" value="1"/>
</dbReference>
<feature type="transmembrane region" description="Helical" evidence="6">
    <location>
        <begin position="216"/>
        <end position="237"/>
    </location>
</feature>
<dbReference type="InterPro" id="IPR001851">
    <property type="entry name" value="ABC_transp_permease"/>
</dbReference>
<feature type="transmembrane region" description="Helical" evidence="6">
    <location>
        <begin position="244"/>
        <end position="263"/>
    </location>
</feature>
<dbReference type="GO" id="GO:0022857">
    <property type="term" value="F:transmembrane transporter activity"/>
    <property type="evidence" value="ECO:0007669"/>
    <property type="project" value="InterPro"/>
</dbReference>
<dbReference type="AlphaFoldDB" id="A0A402CD73"/>
<evidence type="ECO:0000256" key="3">
    <source>
        <dbReference type="ARBA" id="ARBA00022692"/>
    </source>
</evidence>
<comment type="caution">
    <text evidence="7">The sequence shown here is derived from an EMBL/GenBank/DDBJ whole genome shotgun (WGS) entry which is preliminary data.</text>
</comment>
<reference evidence="7 8" key="1">
    <citation type="submission" date="2018-11" db="EMBL/GenBank/DDBJ databases">
        <title>Microbial catabolism of amino acid.</title>
        <authorList>
            <person name="Hibi M."/>
            <person name="Ogawa J."/>
        </authorList>
    </citation>
    <scope>NUCLEOTIDE SEQUENCE [LARGE SCALE GENOMIC DNA]</scope>
    <source>
        <strain evidence="7 8">C31-06</strain>
    </source>
</reference>
<evidence type="ECO:0000313" key="8">
    <source>
        <dbReference type="Proteomes" id="UP000287519"/>
    </source>
</evidence>
<feature type="transmembrane region" description="Helical" evidence="6">
    <location>
        <begin position="192"/>
        <end position="210"/>
    </location>
</feature>
<dbReference type="GO" id="GO:0005886">
    <property type="term" value="C:plasma membrane"/>
    <property type="evidence" value="ECO:0007669"/>
    <property type="project" value="UniProtKB-SubCell"/>
</dbReference>
<keyword evidence="2" id="KW-1003">Cell membrane</keyword>
<evidence type="ECO:0000256" key="6">
    <source>
        <dbReference type="SAM" id="Phobius"/>
    </source>
</evidence>
<gene>
    <name evidence="7" type="ORF">Rhow_005211</name>
</gene>
<dbReference type="PANTHER" id="PTHR32196">
    <property type="entry name" value="ABC TRANSPORTER PERMEASE PROTEIN YPHD-RELATED-RELATED"/>
    <property type="match status" value="1"/>
</dbReference>
<feature type="transmembrane region" description="Helical" evidence="6">
    <location>
        <begin position="269"/>
        <end position="289"/>
    </location>
</feature>
<proteinExistence type="predicted"/>
<keyword evidence="4 6" id="KW-1133">Transmembrane helix</keyword>
<evidence type="ECO:0000256" key="2">
    <source>
        <dbReference type="ARBA" id="ARBA00022475"/>
    </source>
</evidence>
<organism evidence="7 8">
    <name type="scientific">Rhodococcus wratislaviensis</name>
    <name type="common">Tsukamurella wratislaviensis</name>
    <dbReference type="NCBI Taxonomy" id="44752"/>
    <lineage>
        <taxon>Bacteria</taxon>
        <taxon>Bacillati</taxon>
        <taxon>Actinomycetota</taxon>
        <taxon>Actinomycetes</taxon>
        <taxon>Mycobacteriales</taxon>
        <taxon>Nocardiaceae</taxon>
        <taxon>Rhodococcus</taxon>
    </lineage>
</organism>
<evidence type="ECO:0000256" key="5">
    <source>
        <dbReference type="ARBA" id="ARBA00023136"/>
    </source>
</evidence>
<dbReference type="PANTHER" id="PTHR32196:SF72">
    <property type="entry name" value="RIBOSE IMPORT PERMEASE PROTEIN RBSC"/>
    <property type="match status" value="1"/>
</dbReference>
<evidence type="ECO:0000256" key="4">
    <source>
        <dbReference type="ARBA" id="ARBA00022989"/>
    </source>
</evidence>
<name>A0A402CD73_RHOWR</name>
<feature type="transmembrane region" description="Helical" evidence="6">
    <location>
        <begin position="139"/>
        <end position="161"/>
    </location>
</feature>
<feature type="transmembrane region" description="Helical" evidence="6">
    <location>
        <begin position="47"/>
        <end position="65"/>
    </location>
</feature>
<comment type="subcellular location">
    <subcellularLocation>
        <location evidence="1">Cell membrane</location>
        <topology evidence="1">Multi-pass membrane protein</topology>
    </subcellularLocation>
</comment>
<feature type="transmembrane region" description="Helical" evidence="6">
    <location>
        <begin position="22"/>
        <end position="40"/>
    </location>
</feature>